<name>A0A1X0QSZ9_RHIZD</name>
<dbReference type="OrthoDB" id="2260673at2759"/>
<accession>A0A1X0QSZ9</accession>
<dbReference type="VEuPathDB" id="FungiDB:BCV72DRAFT_41345"/>
<feature type="region of interest" description="Disordered" evidence="1">
    <location>
        <begin position="123"/>
        <end position="157"/>
    </location>
</feature>
<feature type="compositionally biased region" description="Basic and acidic residues" evidence="1">
    <location>
        <begin position="139"/>
        <end position="157"/>
    </location>
</feature>
<feature type="compositionally biased region" description="Polar residues" evidence="1">
    <location>
        <begin position="13"/>
        <end position="23"/>
    </location>
</feature>
<organism evidence="2">
    <name type="scientific">Rhizopus microsporus var. microsporus</name>
    <dbReference type="NCBI Taxonomy" id="86635"/>
    <lineage>
        <taxon>Eukaryota</taxon>
        <taxon>Fungi</taxon>
        <taxon>Fungi incertae sedis</taxon>
        <taxon>Mucoromycota</taxon>
        <taxon>Mucoromycotina</taxon>
        <taxon>Mucoromycetes</taxon>
        <taxon>Mucorales</taxon>
        <taxon>Mucorineae</taxon>
        <taxon>Rhizopodaceae</taxon>
        <taxon>Rhizopus</taxon>
    </lineage>
</organism>
<evidence type="ECO:0000256" key="1">
    <source>
        <dbReference type="SAM" id="MobiDB-lite"/>
    </source>
</evidence>
<evidence type="ECO:0000313" key="2">
    <source>
        <dbReference type="EMBL" id="ORE02869.1"/>
    </source>
</evidence>
<sequence>MPKSKSQRENSRAKSTSPTNFNKPASGKRIFYINIDQVNAKGLSKEYLNAPVSAWTSPRKLINSIQVENISKAGPEQALDHTRASLENIGNSNNVPDQLFIYAANCHRYSLSSKFSEEKEKSRILSSKAMDSASGVTDKTLDVLKEPTLREMDNGKT</sequence>
<feature type="compositionally biased region" description="Basic and acidic residues" evidence="1">
    <location>
        <begin position="1"/>
        <end position="12"/>
    </location>
</feature>
<dbReference type="Proteomes" id="UP000242414">
    <property type="component" value="Unassembled WGS sequence"/>
</dbReference>
<dbReference type="AlphaFoldDB" id="A0A1X0QSZ9"/>
<feature type="region of interest" description="Disordered" evidence="1">
    <location>
        <begin position="1"/>
        <end position="25"/>
    </location>
</feature>
<gene>
    <name evidence="2" type="ORF">BCV72DRAFT_41345</name>
</gene>
<reference evidence="2" key="1">
    <citation type="journal article" date="2016" name="Proc. Natl. Acad. Sci. U.S.A.">
        <title>Lipid metabolic changes in an early divergent fungus govern the establishment of a mutualistic symbiosis with endobacteria.</title>
        <authorList>
            <person name="Lastovetsky O.A."/>
            <person name="Gaspar M.L."/>
            <person name="Mondo S.J."/>
            <person name="LaButti K.M."/>
            <person name="Sandor L."/>
            <person name="Grigoriev I.V."/>
            <person name="Henry S.A."/>
            <person name="Pawlowska T.E."/>
        </authorList>
    </citation>
    <scope>NUCLEOTIDE SEQUENCE [LARGE SCALE GENOMIC DNA]</scope>
    <source>
        <strain evidence="2">ATCC 52814</strain>
    </source>
</reference>
<dbReference type="EMBL" id="KV922028">
    <property type="protein sequence ID" value="ORE02869.1"/>
    <property type="molecule type" value="Genomic_DNA"/>
</dbReference>
<protein>
    <submittedName>
        <fullName evidence="2">Uncharacterized protein</fullName>
    </submittedName>
</protein>
<proteinExistence type="predicted"/>